<evidence type="ECO:0000313" key="8">
    <source>
        <dbReference type="Proteomes" id="UP000616769"/>
    </source>
</evidence>
<evidence type="ECO:0000256" key="4">
    <source>
        <dbReference type="ARBA" id="ARBA00022912"/>
    </source>
</evidence>
<comment type="caution">
    <text evidence="7">The sequence shown here is derived from an EMBL/GenBank/DDBJ whole genome shotgun (WGS) entry which is preliminary data.</text>
</comment>
<name>A0A132AAG3_SARSC</name>
<accession>A0A132AAG3</accession>
<dbReference type="AlphaFoldDB" id="A0A132AAG3"/>
<dbReference type="OrthoDB" id="6108687at2759"/>
<feature type="non-terminal residue" evidence="7">
    <location>
        <position position="1"/>
    </location>
</feature>
<dbReference type="VEuPathDB" id="VectorBase:SSCA009677"/>
<dbReference type="InterPro" id="IPR000242">
    <property type="entry name" value="PTP_cat"/>
</dbReference>
<proteinExistence type="inferred from homology"/>
<evidence type="ECO:0000313" key="7">
    <source>
        <dbReference type="EMBL" id="KPM07585.1"/>
    </source>
</evidence>
<dbReference type="Pfam" id="PF00102">
    <property type="entry name" value="Y_phosphatase"/>
    <property type="match status" value="2"/>
</dbReference>
<dbReference type="SUPFAM" id="SSF52799">
    <property type="entry name" value="(Phosphotyrosine protein) phosphatases II"/>
    <property type="match status" value="2"/>
</dbReference>
<keyword evidence="4" id="KW-0904">Protein phosphatase</keyword>
<evidence type="ECO:0000256" key="3">
    <source>
        <dbReference type="ARBA" id="ARBA00022801"/>
    </source>
</evidence>
<dbReference type="InterPro" id="IPR029021">
    <property type="entry name" value="Prot-tyrosine_phosphatase-like"/>
</dbReference>
<feature type="domain" description="Tyrosine-protein phosphatase" evidence="5">
    <location>
        <begin position="367"/>
        <end position="514"/>
    </location>
</feature>
<gene>
    <name evidence="7" type="ORF">QR98_0060820</name>
</gene>
<dbReference type="InterPro" id="IPR000387">
    <property type="entry name" value="Tyr_Pase_dom"/>
</dbReference>
<dbReference type="PROSITE" id="PS50055">
    <property type="entry name" value="TYR_PHOSPHATASE_PTP"/>
    <property type="match status" value="2"/>
</dbReference>
<dbReference type="PANTHER" id="PTHR19134:SF562">
    <property type="entry name" value="PROTEIN-TYROSINE-PHOSPHATASE"/>
    <property type="match status" value="1"/>
</dbReference>
<dbReference type="InterPro" id="IPR016130">
    <property type="entry name" value="Tyr_Pase_AS"/>
</dbReference>
<dbReference type="GO" id="GO:0048666">
    <property type="term" value="P:neuron development"/>
    <property type="evidence" value="ECO:0007669"/>
    <property type="project" value="UniProtKB-ARBA"/>
</dbReference>
<organism evidence="7 8">
    <name type="scientific">Sarcoptes scabiei</name>
    <name type="common">Itch mite</name>
    <name type="synonym">Acarus scabiei</name>
    <dbReference type="NCBI Taxonomy" id="52283"/>
    <lineage>
        <taxon>Eukaryota</taxon>
        <taxon>Metazoa</taxon>
        <taxon>Ecdysozoa</taxon>
        <taxon>Arthropoda</taxon>
        <taxon>Chelicerata</taxon>
        <taxon>Arachnida</taxon>
        <taxon>Acari</taxon>
        <taxon>Acariformes</taxon>
        <taxon>Sarcoptiformes</taxon>
        <taxon>Astigmata</taxon>
        <taxon>Psoroptidia</taxon>
        <taxon>Sarcoptoidea</taxon>
        <taxon>Sarcoptidae</taxon>
        <taxon>Sarcoptinae</taxon>
        <taxon>Sarcoptes</taxon>
    </lineage>
</organism>
<dbReference type="PRINTS" id="PR00700">
    <property type="entry name" value="PRTYPHPHTASE"/>
</dbReference>
<dbReference type="SMART" id="SM00404">
    <property type="entry name" value="PTPc_motif"/>
    <property type="match status" value="1"/>
</dbReference>
<keyword evidence="7" id="KW-0675">Receptor</keyword>
<reference evidence="7 8" key="1">
    <citation type="journal article" date="2015" name="Parasit. Vectors">
        <title>Draft genome of the scabies mite.</title>
        <authorList>
            <person name="Rider S.D.Jr."/>
            <person name="Morgan M.S."/>
            <person name="Arlian L.G."/>
        </authorList>
    </citation>
    <scope>NUCLEOTIDE SEQUENCE [LARGE SCALE GENOMIC DNA]</scope>
    <source>
        <strain evidence="7">Arlian Lab</strain>
    </source>
</reference>
<dbReference type="SMART" id="SM00194">
    <property type="entry name" value="PTPc"/>
    <property type="match status" value="1"/>
</dbReference>
<dbReference type="PROSITE" id="PS50056">
    <property type="entry name" value="TYR_PHOSPHATASE_2"/>
    <property type="match status" value="1"/>
</dbReference>
<protein>
    <recommendedName>
        <fullName evidence="2">protein-tyrosine-phosphatase</fullName>
        <ecNumber evidence="2">3.1.3.48</ecNumber>
    </recommendedName>
</protein>
<feature type="domain" description="Tyrosine-protein phosphatase" evidence="5">
    <location>
        <begin position="70"/>
        <end position="336"/>
    </location>
</feature>
<sequence>MSFFLNYFGTQRIEEIFCFWRKKPNNKTFKIHLLNDQENQAENTFEPKSNVIAVEKIVTMIPELLNEERIRKEYDSVPKSKLRSWNDGRAPEYKIKNRYGNLLPYDHTRVVLKEDHPEDCDYINANFIDGYRKPGRYIAMQGPIETTTEDFWRCVWQYRCQQIVILTNLQESGRMKCVKYWPDTDHFYGKIRVSLQNTELFADYLIRTFLCQKVCIIDSDVFVPFPKDDQQMIVQQFHFTSWPDHNVPVYACTLISFMNRIRSSELYKETEHLIVHCSAGIGRTGAFILIDSMLEMAKKEKKIDILGHFCKIRLQRINMVEKFAQYVFVYHVLVEVLSHESSNIDCQQFESYLESMTKGHGKNRTSLQKQFEILNLMSLKKLPDQVCKIGLAHPHLNRREDVYPPDYARFILPNSSDYINAVYVNGYRKQDAYIVTQIPFENTREQFWQMVSDSGTTTIVLISDPNHNSTRLTIKTSDYFDNDLIVSDCRRFRICSPLLIMIALLQYWPTQFQR</sequence>
<dbReference type="EC" id="3.1.3.48" evidence="2"/>
<feature type="domain" description="Tyrosine specific protein phosphatases" evidence="6">
    <location>
        <begin position="255"/>
        <end position="327"/>
    </location>
</feature>
<dbReference type="EMBL" id="JXLN01011716">
    <property type="protein sequence ID" value="KPM07585.1"/>
    <property type="molecule type" value="Genomic_DNA"/>
</dbReference>
<dbReference type="InterPro" id="IPR050348">
    <property type="entry name" value="Protein-Tyr_Phosphatase"/>
</dbReference>
<dbReference type="Proteomes" id="UP000616769">
    <property type="component" value="Unassembled WGS sequence"/>
</dbReference>
<evidence type="ECO:0000256" key="1">
    <source>
        <dbReference type="ARBA" id="ARBA00009580"/>
    </source>
</evidence>
<dbReference type="PANTHER" id="PTHR19134">
    <property type="entry name" value="RECEPTOR-TYPE TYROSINE-PROTEIN PHOSPHATASE"/>
    <property type="match status" value="1"/>
</dbReference>
<comment type="similarity">
    <text evidence="1">Belongs to the protein-tyrosine phosphatase family.</text>
</comment>
<evidence type="ECO:0000259" key="6">
    <source>
        <dbReference type="PROSITE" id="PS50056"/>
    </source>
</evidence>
<dbReference type="InterPro" id="IPR003595">
    <property type="entry name" value="Tyr_Pase_cat"/>
</dbReference>
<keyword evidence="3" id="KW-0378">Hydrolase</keyword>
<dbReference type="GO" id="GO:0004725">
    <property type="term" value="F:protein tyrosine phosphatase activity"/>
    <property type="evidence" value="ECO:0007669"/>
    <property type="project" value="InterPro"/>
</dbReference>
<dbReference type="Gene3D" id="3.90.190.10">
    <property type="entry name" value="Protein tyrosine phosphatase superfamily"/>
    <property type="match status" value="2"/>
</dbReference>
<dbReference type="PROSITE" id="PS00383">
    <property type="entry name" value="TYR_PHOSPHATASE_1"/>
    <property type="match status" value="1"/>
</dbReference>
<evidence type="ECO:0000259" key="5">
    <source>
        <dbReference type="PROSITE" id="PS50055"/>
    </source>
</evidence>
<dbReference type="FunFam" id="3.90.190.10:FF:000185">
    <property type="entry name" value="Predicted protein"/>
    <property type="match status" value="1"/>
</dbReference>
<evidence type="ECO:0000256" key="2">
    <source>
        <dbReference type="ARBA" id="ARBA00013064"/>
    </source>
</evidence>